<protein>
    <submittedName>
        <fullName evidence="2">Uncharacterized protein</fullName>
    </submittedName>
</protein>
<gene>
    <name evidence="2" type="ORF">SAMN05421544_11714</name>
</gene>
<keyword evidence="1" id="KW-0732">Signal</keyword>
<dbReference type="OrthoDB" id="4535652at2"/>
<organism evidence="2 3">
    <name type="scientific">Riemerella columbipharyngis</name>
    <dbReference type="NCBI Taxonomy" id="1071918"/>
    <lineage>
        <taxon>Bacteria</taxon>
        <taxon>Pseudomonadati</taxon>
        <taxon>Bacteroidota</taxon>
        <taxon>Flavobacteriia</taxon>
        <taxon>Flavobacteriales</taxon>
        <taxon>Weeksellaceae</taxon>
        <taxon>Riemerella</taxon>
    </lineage>
</organism>
<dbReference type="AlphaFoldDB" id="A0A1G7ERP2"/>
<dbReference type="Proteomes" id="UP000198517">
    <property type="component" value="Unassembled WGS sequence"/>
</dbReference>
<name>A0A1G7ERP2_9FLAO</name>
<evidence type="ECO:0000313" key="2">
    <source>
        <dbReference type="EMBL" id="SDE66322.1"/>
    </source>
</evidence>
<evidence type="ECO:0000313" key="3">
    <source>
        <dbReference type="Proteomes" id="UP000198517"/>
    </source>
</evidence>
<reference evidence="2 3" key="1">
    <citation type="submission" date="2016-10" db="EMBL/GenBank/DDBJ databases">
        <authorList>
            <person name="de Groot N.N."/>
        </authorList>
    </citation>
    <scope>NUCLEOTIDE SEQUENCE [LARGE SCALE GENOMIC DNA]</scope>
    <source>
        <strain evidence="2 3">DSM 24015</strain>
    </source>
</reference>
<dbReference type="STRING" id="1071918.SAMN05421544_11714"/>
<sequence length="338" mass="38785">MKTKLFIALGIAISTVSNAQVRDVYSTRSLSLPQEAVVEENTIQNVFRNLDKSKIQTGLLLDAAIEFADLKKYNGTPTDSSYTNAKIVGDIYNTIVMSKISSNRGTMKPPADFHNEWFNSQSIDILPVAGVYYKYNKFSESNNDQFLIKSKSSENRTANVSTRTLTITSDKTVKDLYVNGVWQNPYEIEKVFAMAPIANSHNKLKFKVTFPEELFQSNYANEISKLEVKFSDNENFKTVNAEQPMLVSYPAIGEYTWTYKLTLTNGQILYSKNKFSITDDLGKYVLDENNDTTSRTMYRYKRIQLENFQYFIPFPPMVVNRPKLTLYIKYRTGQNKIK</sequence>
<feature type="chain" id="PRO_5011626276" evidence="1">
    <location>
        <begin position="20"/>
        <end position="338"/>
    </location>
</feature>
<accession>A0A1G7ERP2</accession>
<feature type="signal peptide" evidence="1">
    <location>
        <begin position="1"/>
        <end position="19"/>
    </location>
</feature>
<dbReference type="RefSeq" id="WP_092737537.1">
    <property type="nucleotide sequence ID" value="NZ_FNAS01000017.1"/>
</dbReference>
<proteinExistence type="predicted"/>
<evidence type="ECO:0000256" key="1">
    <source>
        <dbReference type="SAM" id="SignalP"/>
    </source>
</evidence>
<keyword evidence="3" id="KW-1185">Reference proteome</keyword>
<dbReference type="EMBL" id="FNAS01000017">
    <property type="protein sequence ID" value="SDE66322.1"/>
    <property type="molecule type" value="Genomic_DNA"/>
</dbReference>